<name>A0A378XVR7_PAEPO</name>
<protein>
    <submittedName>
        <fullName evidence="1">Uncharacterized protein</fullName>
    </submittedName>
</protein>
<sequence>MAMEWYFAYKEELEKVFRQAEERTATFQAPFQQEGLDYLARFNPLREDSTRNYICYLLPFWLQELTGLPPETCRKLSLGNVFVMAHYLIQDDVMDTAADNRKTQLALSQLFYTECQNIYQDLFPATSPFWTYARTYVDEWAVSVVSEGAADYFQGDRNKVALKASPLKMAGTGALLLADHADLIEIVTAMTDLTLLVLQMSDDWADWAEDLMEHSYNCLLSHISAERKKPYCEGLGPQEIQEAIYVRGALASYVNIANQAVQELETMEPTIHGLHRFAHSIAAELSEEAAEIEGGRSHLRRGGLDYWLSKNMK</sequence>
<evidence type="ECO:0000313" key="1">
    <source>
        <dbReference type="EMBL" id="SUA66824.1"/>
    </source>
</evidence>
<gene>
    <name evidence="1" type="ORF">NCTC10343_01092</name>
</gene>
<organism evidence="1 2">
    <name type="scientific">Paenibacillus polymyxa</name>
    <name type="common">Bacillus polymyxa</name>
    <dbReference type="NCBI Taxonomy" id="1406"/>
    <lineage>
        <taxon>Bacteria</taxon>
        <taxon>Bacillati</taxon>
        <taxon>Bacillota</taxon>
        <taxon>Bacilli</taxon>
        <taxon>Bacillales</taxon>
        <taxon>Paenibacillaceae</taxon>
        <taxon>Paenibacillus</taxon>
    </lineage>
</organism>
<proteinExistence type="predicted"/>
<evidence type="ECO:0000313" key="2">
    <source>
        <dbReference type="Proteomes" id="UP000254400"/>
    </source>
</evidence>
<dbReference type="Proteomes" id="UP000254400">
    <property type="component" value="Unassembled WGS sequence"/>
</dbReference>
<dbReference type="EMBL" id="UGSC01000001">
    <property type="protein sequence ID" value="SUA66824.1"/>
    <property type="molecule type" value="Genomic_DNA"/>
</dbReference>
<dbReference type="AlphaFoldDB" id="A0A378XVR7"/>
<reference evidence="1 2" key="1">
    <citation type="submission" date="2018-06" db="EMBL/GenBank/DDBJ databases">
        <authorList>
            <consortium name="Pathogen Informatics"/>
            <person name="Doyle S."/>
        </authorList>
    </citation>
    <scope>NUCLEOTIDE SEQUENCE [LARGE SCALE GENOMIC DNA]</scope>
    <source>
        <strain evidence="1 2">NCTC10343</strain>
    </source>
</reference>
<accession>A0A378XVR7</accession>